<evidence type="ECO:0000256" key="1">
    <source>
        <dbReference type="ARBA" id="ARBA00005953"/>
    </source>
</evidence>
<comment type="similarity">
    <text evidence="1">Belongs to the 4-hydroxybenzoyl-CoA thioesterase family.</text>
</comment>
<dbReference type="InterPro" id="IPR029069">
    <property type="entry name" value="HotDog_dom_sf"/>
</dbReference>
<evidence type="ECO:0000259" key="3">
    <source>
        <dbReference type="Pfam" id="PF03061"/>
    </source>
</evidence>
<evidence type="ECO:0000313" key="5">
    <source>
        <dbReference type="Proteomes" id="UP000295399"/>
    </source>
</evidence>
<evidence type="ECO:0000313" key="4">
    <source>
        <dbReference type="EMBL" id="TCP30160.1"/>
    </source>
</evidence>
<dbReference type="PANTHER" id="PTHR31793:SF27">
    <property type="entry name" value="NOVEL THIOESTERASE SUPERFAMILY DOMAIN AND SAPOSIN A-TYPE DOMAIN CONTAINING PROTEIN (0610012H03RIK)"/>
    <property type="match status" value="1"/>
</dbReference>
<name>A0A4R2P5M4_RHOSA</name>
<dbReference type="EMBL" id="SLXO01000015">
    <property type="protein sequence ID" value="TCP30160.1"/>
    <property type="molecule type" value="Genomic_DNA"/>
</dbReference>
<dbReference type="OrthoDB" id="9799036at2"/>
<dbReference type="SUPFAM" id="SSF54637">
    <property type="entry name" value="Thioesterase/thiol ester dehydrase-isomerase"/>
    <property type="match status" value="1"/>
</dbReference>
<dbReference type="InParanoid" id="A0A4R2P5M4"/>
<comment type="caution">
    <text evidence="4">The sequence shown here is derived from an EMBL/GenBank/DDBJ whole genome shotgun (WGS) entry which is preliminary data.</text>
</comment>
<dbReference type="RefSeq" id="WP_132709529.1">
    <property type="nucleotide sequence ID" value="NZ_JACIGF010000015.1"/>
</dbReference>
<accession>A0A4R2P5M4</accession>
<dbReference type="Proteomes" id="UP000295399">
    <property type="component" value="Unassembled WGS sequence"/>
</dbReference>
<evidence type="ECO:0000256" key="2">
    <source>
        <dbReference type="ARBA" id="ARBA00022801"/>
    </source>
</evidence>
<protein>
    <submittedName>
        <fullName evidence="4">Acyl-CoA thioester hydrolase</fullName>
    </submittedName>
</protein>
<dbReference type="CDD" id="cd00586">
    <property type="entry name" value="4HBT"/>
    <property type="match status" value="1"/>
</dbReference>
<feature type="domain" description="Thioesterase" evidence="3">
    <location>
        <begin position="38"/>
        <end position="122"/>
    </location>
</feature>
<gene>
    <name evidence="4" type="ORF">EV659_11515</name>
</gene>
<dbReference type="InterPro" id="IPR006683">
    <property type="entry name" value="Thioestr_dom"/>
</dbReference>
<organism evidence="4 5">
    <name type="scientific">Rhodothalassium salexigens DSM 2132</name>
    <dbReference type="NCBI Taxonomy" id="1188247"/>
    <lineage>
        <taxon>Bacteria</taxon>
        <taxon>Pseudomonadati</taxon>
        <taxon>Pseudomonadota</taxon>
        <taxon>Alphaproteobacteria</taxon>
        <taxon>Rhodothalassiales</taxon>
        <taxon>Rhodothalassiaceae</taxon>
        <taxon>Rhodothalassium</taxon>
    </lineage>
</organism>
<sequence length="163" mass="18088">MTDRATGPDGPTRLVPAERRAFRFFHRLRVRWAEVDAQGIVFNAQYYFLFDVAMTEFFRHLGLPPDMSGQGGRGEMFTAASTASFHAPARFDDPLDIGVGAERLGRSSVTMGLGIWRGDDLLTTGRMVYVYADPQARTGVALPDDFRALMEDWLLARPAAAEA</sequence>
<dbReference type="AlphaFoldDB" id="A0A4R2P5M4"/>
<dbReference type="Gene3D" id="3.10.129.10">
    <property type="entry name" value="Hotdog Thioesterase"/>
    <property type="match status" value="1"/>
</dbReference>
<dbReference type="InterPro" id="IPR050563">
    <property type="entry name" value="4-hydroxybenzoyl-CoA_TE"/>
</dbReference>
<dbReference type="PANTHER" id="PTHR31793">
    <property type="entry name" value="4-HYDROXYBENZOYL-COA THIOESTERASE FAMILY MEMBER"/>
    <property type="match status" value="1"/>
</dbReference>
<dbReference type="GO" id="GO:0047617">
    <property type="term" value="F:fatty acyl-CoA hydrolase activity"/>
    <property type="evidence" value="ECO:0007669"/>
    <property type="project" value="TreeGrafter"/>
</dbReference>
<dbReference type="Pfam" id="PF03061">
    <property type="entry name" value="4HBT"/>
    <property type="match status" value="1"/>
</dbReference>
<keyword evidence="2 4" id="KW-0378">Hydrolase</keyword>
<reference evidence="4 5" key="1">
    <citation type="submission" date="2019-03" db="EMBL/GenBank/DDBJ databases">
        <title>Genomic Encyclopedia of Type Strains, Phase IV (KMG-IV): sequencing the most valuable type-strain genomes for metagenomic binning, comparative biology and taxonomic classification.</title>
        <authorList>
            <person name="Goeker M."/>
        </authorList>
    </citation>
    <scope>NUCLEOTIDE SEQUENCE [LARGE SCALE GENOMIC DNA]</scope>
    <source>
        <strain evidence="4 5">DSM 2132</strain>
    </source>
</reference>
<keyword evidence="5" id="KW-1185">Reference proteome</keyword>
<proteinExistence type="inferred from homology"/>